<organism evidence="6 7">
    <name type="scientific">Mytilus coruscus</name>
    <name type="common">Sea mussel</name>
    <dbReference type="NCBI Taxonomy" id="42192"/>
    <lineage>
        <taxon>Eukaryota</taxon>
        <taxon>Metazoa</taxon>
        <taxon>Spiralia</taxon>
        <taxon>Lophotrochozoa</taxon>
        <taxon>Mollusca</taxon>
        <taxon>Bivalvia</taxon>
        <taxon>Autobranchia</taxon>
        <taxon>Pteriomorphia</taxon>
        <taxon>Mytilida</taxon>
        <taxon>Mytiloidea</taxon>
        <taxon>Mytilidae</taxon>
        <taxon>Mytilinae</taxon>
        <taxon>Mytilus</taxon>
    </lineage>
</organism>
<keyword evidence="3" id="KW-0732">Signal</keyword>
<feature type="coiled-coil region" evidence="4">
    <location>
        <begin position="48"/>
        <end position="202"/>
    </location>
</feature>
<dbReference type="OrthoDB" id="9889709at2759"/>
<dbReference type="Gene3D" id="1.20.5.170">
    <property type="match status" value="1"/>
</dbReference>
<dbReference type="InterPro" id="IPR008983">
    <property type="entry name" value="Tumour_necrosis_fac-like_dom"/>
</dbReference>
<keyword evidence="2" id="KW-0964">Secreted</keyword>
<evidence type="ECO:0000313" key="7">
    <source>
        <dbReference type="Proteomes" id="UP000507470"/>
    </source>
</evidence>
<reference evidence="6 7" key="1">
    <citation type="submission" date="2020-06" db="EMBL/GenBank/DDBJ databases">
        <authorList>
            <person name="Li R."/>
            <person name="Bekaert M."/>
        </authorList>
    </citation>
    <scope>NUCLEOTIDE SEQUENCE [LARGE SCALE GENOMIC DNA]</scope>
    <source>
        <strain evidence="7">wild</strain>
    </source>
</reference>
<dbReference type="GO" id="GO:0005576">
    <property type="term" value="C:extracellular region"/>
    <property type="evidence" value="ECO:0007669"/>
    <property type="project" value="UniProtKB-SubCell"/>
</dbReference>
<name>A0A6J8E947_MYTCO</name>
<accession>A0A6J8E947</accession>
<evidence type="ECO:0000256" key="2">
    <source>
        <dbReference type="ARBA" id="ARBA00022525"/>
    </source>
</evidence>
<gene>
    <name evidence="6" type="ORF">MCOR_48661</name>
</gene>
<dbReference type="PANTHER" id="PTHR22923">
    <property type="entry name" value="CEREBELLIN-RELATED"/>
    <property type="match status" value="1"/>
</dbReference>
<proteinExistence type="predicted"/>
<dbReference type="Proteomes" id="UP000507470">
    <property type="component" value="Unassembled WGS sequence"/>
</dbReference>
<dbReference type="InterPro" id="IPR050822">
    <property type="entry name" value="Cerebellin_Synaptic_Org"/>
</dbReference>
<dbReference type="PRINTS" id="PR00007">
    <property type="entry name" value="COMPLEMNTC1Q"/>
</dbReference>
<dbReference type="PANTHER" id="PTHR22923:SF102">
    <property type="entry name" value="CEREBELLIN 13-RELATED"/>
    <property type="match status" value="1"/>
</dbReference>
<keyword evidence="7" id="KW-1185">Reference proteome</keyword>
<evidence type="ECO:0000256" key="1">
    <source>
        <dbReference type="ARBA" id="ARBA00004613"/>
    </source>
</evidence>
<dbReference type="SUPFAM" id="SSF49842">
    <property type="entry name" value="TNF-like"/>
    <property type="match status" value="1"/>
</dbReference>
<protein>
    <recommendedName>
        <fullName evidence="5">C1q domain-containing protein</fullName>
    </recommendedName>
</protein>
<evidence type="ECO:0000256" key="3">
    <source>
        <dbReference type="ARBA" id="ARBA00022729"/>
    </source>
</evidence>
<evidence type="ECO:0000313" key="6">
    <source>
        <dbReference type="EMBL" id="CAC5416025.1"/>
    </source>
</evidence>
<dbReference type="InterPro" id="IPR001073">
    <property type="entry name" value="C1q_dom"/>
</dbReference>
<dbReference type="AlphaFoldDB" id="A0A6J8E947"/>
<keyword evidence="4" id="KW-0175">Coiled coil</keyword>
<evidence type="ECO:0000256" key="4">
    <source>
        <dbReference type="SAM" id="Coils"/>
    </source>
</evidence>
<evidence type="ECO:0000259" key="5">
    <source>
        <dbReference type="PROSITE" id="PS50871"/>
    </source>
</evidence>
<comment type="subcellular location">
    <subcellularLocation>
        <location evidence="1">Secreted</location>
    </subcellularLocation>
</comment>
<dbReference type="Gene3D" id="2.60.120.40">
    <property type="match status" value="1"/>
</dbReference>
<dbReference type="Pfam" id="PF00386">
    <property type="entry name" value="C1q"/>
    <property type="match status" value="1"/>
</dbReference>
<sequence length="406" mass="45855">MTSQINDNPTTSGKLLNQDSAIGLTLKMPTTTNDIPESSSGNCVLDEVTKLSSLMERLTKRVDNLENEKQHLNVEISGLTSWTTKLVEQSVKKLEDKCVKLEEKCVKLEEKCVKLEEKFVELDDKSVELDDNPVQLEKSNIQLIQEVKNLKESIESIESKLVYRGDEMIRLSSKMDRLTNKIDNLENANQRLNVDNADLKTTTIKLETMNKVLVHDLKKTKESIESKLVVGEATNATSQVGFTAVLTRDVTLGPLQTIVYEKVITNIGKWFFKVHKRDILDMDSNYLLSCSLQKRTLSLNIKIVESIRKGYDSHHGHFIAPVSGLYIISATTHSCSNLHIWSEIVRNGERLASMFGQTYDFASHTVVVSLKQNDQIWVRNHGQLTKAHAWEDRNYCSFSGVLIAAS</sequence>
<dbReference type="EMBL" id="CACVKT020008542">
    <property type="protein sequence ID" value="CAC5416025.1"/>
    <property type="molecule type" value="Genomic_DNA"/>
</dbReference>
<dbReference type="PROSITE" id="PS50871">
    <property type="entry name" value="C1Q"/>
    <property type="match status" value="1"/>
</dbReference>
<feature type="domain" description="C1q" evidence="5">
    <location>
        <begin position="277"/>
        <end position="406"/>
    </location>
</feature>
<dbReference type="SMART" id="SM00110">
    <property type="entry name" value="C1Q"/>
    <property type="match status" value="1"/>
</dbReference>